<dbReference type="GO" id="GO:0012505">
    <property type="term" value="C:endomembrane system"/>
    <property type="evidence" value="ECO:0007669"/>
    <property type="project" value="UniProtKB-SubCell"/>
</dbReference>
<dbReference type="Proteomes" id="UP000261560">
    <property type="component" value="Unplaced"/>
</dbReference>
<dbReference type="FunFam" id="3.30.310.10:FF:000004">
    <property type="entry name" value="AP-2 complex subunit alpha"/>
    <property type="match status" value="1"/>
</dbReference>
<dbReference type="GeneTree" id="ENSGT00950000182838"/>
<dbReference type="Pfam" id="PF02296">
    <property type="entry name" value="Alpha_adaptin_C"/>
    <property type="match status" value="1"/>
</dbReference>
<dbReference type="InterPro" id="IPR050840">
    <property type="entry name" value="Adaptor_Complx_Large_Subunit"/>
</dbReference>
<reference evidence="8" key="1">
    <citation type="submission" date="2025-08" db="UniProtKB">
        <authorList>
            <consortium name="Ensembl"/>
        </authorList>
    </citation>
    <scope>IDENTIFICATION</scope>
</reference>
<dbReference type="PANTHER" id="PTHR22780">
    <property type="entry name" value="ADAPTIN, ALPHA/GAMMA/EPSILON"/>
    <property type="match status" value="1"/>
</dbReference>
<dbReference type="GO" id="GO:0006886">
    <property type="term" value="P:intracellular protein transport"/>
    <property type="evidence" value="ECO:0007669"/>
    <property type="project" value="InterPro"/>
</dbReference>
<proteinExistence type="inferred from homology"/>
<comment type="subcellular location">
    <subcellularLocation>
        <location evidence="1">Endomembrane system</location>
        <topology evidence="1">Peripheral membrane protein</topology>
    </subcellularLocation>
</comment>
<dbReference type="InterPro" id="IPR013041">
    <property type="entry name" value="Clathrin_app_Ig-like_sf"/>
</dbReference>
<comment type="similarity">
    <text evidence="2">Belongs to the adaptor complexes large subunit family.</text>
</comment>
<keyword evidence="4" id="KW-0653">Protein transport</keyword>
<evidence type="ECO:0000259" key="7">
    <source>
        <dbReference type="Pfam" id="PF02883"/>
    </source>
</evidence>
<protein>
    <recommendedName>
        <fullName evidence="10">Clathrin adaptor alpha-adaptin appendage C-terminal subdomain domain-containing protein</fullName>
    </recommendedName>
</protein>
<dbReference type="InterPro" id="IPR009028">
    <property type="entry name" value="Coatomer/calthrin_app_sub_C"/>
</dbReference>
<organism evidence="8 9">
    <name type="scientific">Oryzias melastigma</name>
    <name type="common">Marine medaka</name>
    <dbReference type="NCBI Taxonomy" id="30732"/>
    <lineage>
        <taxon>Eukaryota</taxon>
        <taxon>Metazoa</taxon>
        <taxon>Chordata</taxon>
        <taxon>Craniata</taxon>
        <taxon>Vertebrata</taxon>
        <taxon>Euteleostomi</taxon>
        <taxon>Actinopterygii</taxon>
        <taxon>Neopterygii</taxon>
        <taxon>Teleostei</taxon>
        <taxon>Neoteleostei</taxon>
        <taxon>Acanthomorphata</taxon>
        <taxon>Ovalentaria</taxon>
        <taxon>Atherinomorphae</taxon>
        <taxon>Beloniformes</taxon>
        <taxon>Adrianichthyidae</taxon>
        <taxon>Oryziinae</taxon>
        <taxon>Oryzias</taxon>
    </lineage>
</organism>
<keyword evidence="5" id="KW-0472">Membrane</keyword>
<feature type="domain" description="Clathrin adaptor alpha-adaptin appendage C-terminal subdomain" evidence="6">
    <location>
        <begin position="85"/>
        <end position="194"/>
    </location>
</feature>
<accession>A0A3B3CSL2</accession>
<dbReference type="AlphaFoldDB" id="A0A3B3CSL2"/>
<dbReference type="SUPFAM" id="SSF49348">
    <property type="entry name" value="Clathrin adaptor appendage domain"/>
    <property type="match status" value="1"/>
</dbReference>
<dbReference type="Gene3D" id="2.60.40.1230">
    <property type="match status" value="1"/>
</dbReference>
<dbReference type="InterPro" id="IPR003164">
    <property type="entry name" value="Clathrin_a-adaptin_app_sub_C"/>
</dbReference>
<evidence type="ECO:0000256" key="4">
    <source>
        <dbReference type="ARBA" id="ARBA00022927"/>
    </source>
</evidence>
<evidence type="ECO:0000313" key="8">
    <source>
        <dbReference type="Ensembl" id="ENSOMEP00000020104.1"/>
    </source>
</evidence>
<evidence type="ECO:0000256" key="5">
    <source>
        <dbReference type="ARBA" id="ARBA00023136"/>
    </source>
</evidence>
<evidence type="ECO:0000256" key="3">
    <source>
        <dbReference type="ARBA" id="ARBA00022448"/>
    </source>
</evidence>
<evidence type="ECO:0000256" key="1">
    <source>
        <dbReference type="ARBA" id="ARBA00004184"/>
    </source>
</evidence>
<dbReference type="InterPro" id="IPR008152">
    <property type="entry name" value="Clathrin_a/b/g-adaptin_app_Ig"/>
</dbReference>
<evidence type="ECO:0000256" key="2">
    <source>
        <dbReference type="ARBA" id="ARBA00006613"/>
    </source>
</evidence>
<dbReference type="Ensembl" id="ENSOMET00000029497.1">
    <property type="protein sequence ID" value="ENSOMEP00000020104.1"/>
    <property type="gene ID" value="ENSOMEG00000021934.1"/>
</dbReference>
<dbReference type="STRING" id="30732.ENSOMEP00000020104"/>
<dbReference type="Gene3D" id="3.30.310.10">
    <property type="entry name" value="TATA-Binding Protein"/>
    <property type="match status" value="1"/>
</dbReference>
<feature type="domain" description="Clathrin adaptor alpha/beta/gamma-adaptin appendage Ig-like subdomain" evidence="7">
    <location>
        <begin position="1"/>
        <end position="75"/>
    </location>
</feature>
<evidence type="ECO:0000313" key="9">
    <source>
        <dbReference type="Proteomes" id="UP000261560"/>
    </source>
</evidence>
<sequence>IYVFYGNKTTSQFLGFSTAVSSSDLNVHAKAVEPVIEGGAQLQQILNIECVTEFCDVPMLHIQFSRYGGTLQNIEVKLPVMLNKFFQPTEMTSQDFFQRWKQLGAPQQEVQKIFKAQHPMDTEAAKAKLLGFGVALLEGVDPNPANFVGAGIIHSKNTQVGCLLRLEPNTHAQMYRLTLRTSRDSVSQRLCELLSEQF</sequence>
<dbReference type="PaxDb" id="30732-ENSOMEP00000020104"/>
<dbReference type="SUPFAM" id="SSF55711">
    <property type="entry name" value="Subdomain of clathrin and coatomer appendage domain"/>
    <property type="match status" value="1"/>
</dbReference>
<reference evidence="8" key="2">
    <citation type="submission" date="2025-09" db="UniProtKB">
        <authorList>
            <consortium name="Ensembl"/>
        </authorList>
    </citation>
    <scope>IDENTIFICATION</scope>
</reference>
<name>A0A3B3CSL2_ORYME</name>
<keyword evidence="9" id="KW-1185">Reference proteome</keyword>
<dbReference type="InterPro" id="IPR012295">
    <property type="entry name" value="TBP_dom_sf"/>
</dbReference>
<evidence type="ECO:0008006" key="10">
    <source>
        <dbReference type="Google" id="ProtNLM"/>
    </source>
</evidence>
<keyword evidence="3" id="KW-0813">Transport</keyword>
<evidence type="ECO:0000259" key="6">
    <source>
        <dbReference type="Pfam" id="PF02296"/>
    </source>
</evidence>
<dbReference type="OMA" id="RIFKATT"/>
<dbReference type="Pfam" id="PF02883">
    <property type="entry name" value="Alpha_adaptinC2"/>
    <property type="match status" value="1"/>
</dbReference>
<dbReference type="GO" id="GO:0016192">
    <property type="term" value="P:vesicle-mediated transport"/>
    <property type="evidence" value="ECO:0007669"/>
    <property type="project" value="InterPro"/>
</dbReference>
<dbReference type="GO" id="GO:0030131">
    <property type="term" value="C:clathrin adaptor complex"/>
    <property type="evidence" value="ECO:0007669"/>
    <property type="project" value="InterPro"/>
</dbReference>